<evidence type="ECO:0000313" key="7">
    <source>
        <dbReference type="EMBL" id="OHT14353.1"/>
    </source>
</evidence>
<feature type="compositionally biased region" description="Basic residues" evidence="5">
    <location>
        <begin position="418"/>
        <end position="427"/>
    </location>
</feature>
<evidence type="ECO:0000256" key="3">
    <source>
        <dbReference type="ARBA" id="ARBA00022840"/>
    </source>
</evidence>
<dbReference type="PROSITE" id="PS50011">
    <property type="entry name" value="PROTEIN_KINASE_DOM"/>
    <property type="match status" value="1"/>
</dbReference>
<dbReference type="GO" id="GO:0004674">
    <property type="term" value="F:protein serine/threonine kinase activity"/>
    <property type="evidence" value="ECO:0007669"/>
    <property type="project" value="UniProtKB-EC"/>
</dbReference>
<keyword evidence="3 4" id="KW-0067">ATP-binding</keyword>
<dbReference type="PROSITE" id="PS00107">
    <property type="entry name" value="PROTEIN_KINASE_ATP"/>
    <property type="match status" value="1"/>
</dbReference>
<feature type="region of interest" description="Disordered" evidence="5">
    <location>
        <begin position="356"/>
        <end position="385"/>
    </location>
</feature>
<dbReference type="InterPro" id="IPR000719">
    <property type="entry name" value="Prot_kinase_dom"/>
</dbReference>
<organism evidence="7 8">
    <name type="scientific">Tritrichomonas foetus</name>
    <dbReference type="NCBI Taxonomy" id="1144522"/>
    <lineage>
        <taxon>Eukaryota</taxon>
        <taxon>Metamonada</taxon>
        <taxon>Parabasalia</taxon>
        <taxon>Tritrichomonadida</taxon>
        <taxon>Tritrichomonadidae</taxon>
        <taxon>Tritrichomonas</taxon>
    </lineage>
</organism>
<comment type="caution">
    <text evidence="7">The sequence shown here is derived from an EMBL/GenBank/DDBJ whole genome shotgun (WGS) entry which is preliminary data.</text>
</comment>
<dbReference type="InterPro" id="IPR008271">
    <property type="entry name" value="Ser/Thr_kinase_AS"/>
</dbReference>
<evidence type="ECO:0000259" key="6">
    <source>
        <dbReference type="PROSITE" id="PS50011"/>
    </source>
</evidence>
<dbReference type="InterPro" id="IPR011009">
    <property type="entry name" value="Kinase-like_dom_sf"/>
</dbReference>
<feature type="binding site" evidence="4">
    <location>
        <position position="38"/>
    </location>
    <ligand>
        <name>ATP</name>
        <dbReference type="ChEBI" id="CHEBI:30616"/>
    </ligand>
</feature>
<dbReference type="CDD" id="cd14016">
    <property type="entry name" value="STKc_CK1"/>
    <property type="match status" value="1"/>
</dbReference>
<keyword evidence="7" id="KW-0418">Kinase</keyword>
<dbReference type="VEuPathDB" id="TrichDB:TRFO_15266"/>
<feature type="domain" description="Protein kinase" evidence="6">
    <location>
        <begin position="9"/>
        <end position="285"/>
    </location>
</feature>
<dbReference type="Pfam" id="PF00069">
    <property type="entry name" value="Pkinase"/>
    <property type="match status" value="1"/>
</dbReference>
<dbReference type="AlphaFoldDB" id="A0A1J4KST5"/>
<dbReference type="EC" id="2.7.11.1" evidence="1"/>
<name>A0A1J4KST5_9EUKA</name>
<proteinExistence type="predicted"/>
<dbReference type="PROSITE" id="PS00108">
    <property type="entry name" value="PROTEIN_KINASE_ST"/>
    <property type="match status" value="1"/>
</dbReference>
<gene>
    <name evidence="7" type="ORF">TRFO_15266</name>
</gene>
<sequence length="525" mass="61169">MSTVANGKYTLKKKLGSGSFGDVYSAEDMKSHELIALKVEQITSDTPQLEYEATVSQELQDRINVPRFYSFESDKSHRFLSMELLGKSLDDLFYICNQKFSLKTVLMIIDQTLNAIEFIHRMNFIYRDIKPNNFLIGKNDFSNQIFLVDFGLVKKYRKIDGEHIKFKTGQSIVGTTRFASVNALKGNRQSRKDDMIALGYLWIFFLKGTLPWAGIDRKDENHDCDCKYEGKYDKMISMKLYTSPDKLCQDLPKEFSQYLTAVSSLEFEEEPKYSDYRLMFRKLFIRCQFSYDYKYDWSNNPLVDPEPPKIAPRQKTSIRRRPVSERLLPLSPHERLTKNDESFGCYATNCNEKRERPNSVRLNQSFKNDEKKRENTDSNNHYYDNFFNDNYLQTPRRMKTNTSQEQDKIKVSPPLPRKVSRPPHRNNRNSFNLNQINKENICEETVDKLGPVKPPISRTKNVPILPNITNVIVADKNKARHKRSSSVRSARLSGTSILPAFDSDIKLTPDPISKHLFTDFFGNNW</sequence>
<dbReference type="EMBL" id="MLAK01000384">
    <property type="protein sequence ID" value="OHT14353.1"/>
    <property type="molecule type" value="Genomic_DNA"/>
</dbReference>
<feature type="region of interest" description="Disordered" evidence="5">
    <location>
        <begin position="398"/>
        <end position="431"/>
    </location>
</feature>
<accession>A0A1J4KST5</accession>
<protein>
    <recommendedName>
        <fullName evidence="1">non-specific serine/threonine protein kinase</fullName>
        <ecNumber evidence="1">2.7.11.1</ecNumber>
    </recommendedName>
</protein>
<dbReference type="RefSeq" id="XP_068367489.1">
    <property type="nucleotide sequence ID" value="XM_068498287.1"/>
</dbReference>
<dbReference type="GO" id="GO:0005524">
    <property type="term" value="F:ATP binding"/>
    <property type="evidence" value="ECO:0007669"/>
    <property type="project" value="UniProtKB-UniRule"/>
</dbReference>
<evidence type="ECO:0000256" key="2">
    <source>
        <dbReference type="ARBA" id="ARBA00022741"/>
    </source>
</evidence>
<keyword evidence="7" id="KW-0808">Transferase</keyword>
<evidence type="ECO:0000256" key="4">
    <source>
        <dbReference type="PROSITE-ProRule" id="PRU10141"/>
    </source>
</evidence>
<evidence type="ECO:0000313" key="8">
    <source>
        <dbReference type="Proteomes" id="UP000179807"/>
    </source>
</evidence>
<keyword evidence="8" id="KW-1185">Reference proteome</keyword>
<dbReference type="Gene3D" id="1.10.510.10">
    <property type="entry name" value="Transferase(Phosphotransferase) domain 1"/>
    <property type="match status" value="1"/>
</dbReference>
<evidence type="ECO:0000256" key="5">
    <source>
        <dbReference type="SAM" id="MobiDB-lite"/>
    </source>
</evidence>
<dbReference type="Proteomes" id="UP000179807">
    <property type="component" value="Unassembled WGS sequence"/>
</dbReference>
<evidence type="ECO:0000256" key="1">
    <source>
        <dbReference type="ARBA" id="ARBA00012513"/>
    </source>
</evidence>
<dbReference type="PANTHER" id="PTHR11909">
    <property type="entry name" value="CASEIN KINASE-RELATED"/>
    <property type="match status" value="1"/>
</dbReference>
<dbReference type="InterPro" id="IPR017441">
    <property type="entry name" value="Protein_kinase_ATP_BS"/>
</dbReference>
<feature type="compositionally biased region" description="Basic and acidic residues" evidence="5">
    <location>
        <begin position="367"/>
        <end position="376"/>
    </location>
</feature>
<dbReference type="InterPro" id="IPR050235">
    <property type="entry name" value="CK1_Ser-Thr_kinase"/>
</dbReference>
<reference evidence="7" key="1">
    <citation type="submission" date="2016-10" db="EMBL/GenBank/DDBJ databases">
        <authorList>
            <person name="Benchimol M."/>
            <person name="Almeida L.G."/>
            <person name="Vasconcelos A.T."/>
            <person name="Perreira-Neves A."/>
            <person name="Rosa I.A."/>
            <person name="Tasca T."/>
            <person name="Bogo M.R."/>
            <person name="de Souza W."/>
        </authorList>
    </citation>
    <scope>NUCLEOTIDE SEQUENCE [LARGE SCALE GENOMIC DNA]</scope>
    <source>
        <strain evidence="7">K</strain>
    </source>
</reference>
<keyword evidence="2 4" id="KW-0547">Nucleotide-binding</keyword>
<dbReference type="SUPFAM" id="SSF56112">
    <property type="entry name" value="Protein kinase-like (PK-like)"/>
    <property type="match status" value="1"/>
</dbReference>
<dbReference type="OrthoDB" id="5800476at2759"/>
<dbReference type="GeneID" id="94832991"/>
<dbReference type="SMART" id="SM00220">
    <property type="entry name" value="S_TKc"/>
    <property type="match status" value="1"/>
</dbReference>